<sequence>MLIRIQYEMRKSLYALGYQYSINWVQFKTNSTRMFLIFFEELIFYPIYELKNERIEIIGRGGSPPFGGPEELKKIKEAITKNGYKDKDIDRVCRTQRAIVEQQPTKYDCLPYVAGVTDKLKKTLSKKNIGVRFRTVLPSNKDPVPRLLTKCVYELKCTCGKSYIGQTGRSIQCRIKEHQRHTRLGNTDKSEIAEHVHTNENHKIDYENIRVLDKTTRYYPRVIRESLEIMKNRSPRDHESDLECHGQLSSTDVQPSVAEPRYITRSKRGQRQSLEI</sequence>
<evidence type="ECO:0000313" key="2">
    <source>
        <dbReference type="EMBL" id="KAJ8948760.1"/>
    </source>
</evidence>
<evidence type="ECO:0000313" key="3">
    <source>
        <dbReference type="Proteomes" id="UP001162162"/>
    </source>
</evidence>
<keyword evidence="3" id="KW-1185">Reference proteome</keyword>
<dbReference type="CDD" id="cd10442">
    <property type="entry name" value="GIY-YIG_PLEs"/>
    <property type="match status" value="1"/>
</dbReference>
<dbReference type="Proteomes" id="UP001162162">
    <property type="component" value="Unassembled WGS sequence"/>
</dbReference>
<name>A0AAV8YCL9_9CUCU</name>
<dbReference type="EMBL" id="JAPWTK010000131">
    <property type="protein sequence ID" value="KAJ8948760.1"/>
    <property type="molecule type" value="Genomic_DNA"/>
</dbReference>
<feature type="region of interest" description="Disordered" evidence="1">
    <location>
        <begin position="230"/>
        <end position="258"/>
    </location>
</feature>
<feature type="compositionally biased region" description="Basic and acidic residues" evidence="1">
    <location>
        <begin position="230"/>
        <end position="244"/>
    </location>
</feature>
<evidence type="ECO:0008006" key="4">
    <source>
        <dbReference type="Google" id="ProtNLM"/>
    </source>
</evidence>
<protein>
    <recommendedName>
        <fullName evidence="4">GIY-YIG domain-containing protein</fullName>
    </recommendedName>
</protein>
<dbReference type="PANTHER" id="PTHR21301">
    <property type="entry name" value="REVERSE TRANSCRIPTASE"/>
    <property type="match status" value="1"/>
</dbReference>
<reference evidence="2" key="1">
    <citation type="journal article" date="2023" name="Insect Mol. Biol.">
        <title>Genome sequencing provides insights into the evolution of gene families encoding plant cell wall-degrading enzymes in longhorned beetles.</title>
        <authorList>
            <person name="Shin N.R."/>
            <person name="Okamura Y."/>
            <person name="Kirsch R."/>
            <person name="Pauchet Y."/>
        </authorList>
    </citation>
    <scope>NUCLEOTIDE SEQUENCE</scope>
    <source>
        <strain evidence="2">AMC_N1</strain>
    </source>
</reference>
<dbReference type="PANTHER" id="PTHR21301:SF11">
    <property type="entry name" value="GIY-YIG DOMAIN-CONTAINING PROTEIN"/>
    <property type="match status" value="1"/>
</dbReference>
<gene>
    <name evidence="2" type="ORF">NQ318_017929</name>
</gene>
<dbReference type="InterPro" id="IPR035901">
    <property type="entry name" value="GIY-YIG_endonuc_sf"/>
</dbReference>
<organism evidence="2 3">
    <name type="scientific">Aromia moschata</name>
    <dbReference type="NCBI Taxonomy" id="1265417"/>
    <lineage>
        <taxon>Eukaryota</taxon>
        <taxon>Metazoa</taxon>
        <taxon>Ecdysozoa</taxon>
        <taxon>Arthropoda</taxon>
        <taxon>Hexapoda</taxon>
        <taxon>Insecta</taxon>
        <taxon>Pterygota</taxon>
        <taxon>Neoptera</taxon>
        <taxon>Endopterygota</taxon>
        <taxon>Coleoptera</taxon>
        <taxon>Polyphaga</taxon>
        <taxon>Cucujiformia</taxon>
        <taxon>Chrysomeloidea</taxon>
        <taxon>Cerambycidae</taxon>
        <taxon>Cerambycinae</taxon>
        <taxon>Callichromatini</taxon>
        <taxon>Aromia</taxon>
    </lineage>
</organism>
<comment type="caution">
    <text evidence="2">The sequence shown here is derived from an EMBL/GenBank/DDBJ whole genome shotgun (WGS) entry which is preliminary data.</text>
</comment>
<accession>A0AAV8YCL9</accession>
<evidence type="ECO:0000256" key="1">
    <source>
        <dbReference type="SAM" id="MobiDB-lite"/>
    </source>
</evidence>
<dbReference type="Gene3D" id="3.40.1440.10">
    <property type="entry name" value="GIY-YIG endonuclease"/>
    <property type="match status" value="1"/>
</dbReference>
<dbReference type="AlphaFoldDB" id="A0AAV8YCL9"/>
<proteinExistence type="predicted"/>